<evidence type="ECO:0000256" key="2">
    <source>
        <dbReference type="SAM" id="SignalP"/>
    </source>
</evidence>
<keyword evidence="4" id="KW-0456">Lyase</keyword>
<evidence type="ECO:0000259" key="3">
    <source>
        <dbReference type="Pfam" id="PF13229"/>
    </source>
</evidence>
<dbReference type="OrthoDB" id="3333873at2"/>
<feature type="chain" id="PRO_5015499833" evidence="2">
    <location>
        <begin position="46"/>
        <end position="543"/>
    </location>
</feature>
<evidence type="ECO:0000256" key="1">
    <source>
        <dbReference type="SAM" id="MobiDB-lite"/>
    </source>
</evidence>
<dbReference type="SMART" id="SM00710">
    <property type="entry name" value="PbH1"/>
    <property type="match status" value="7"/>
</dbReference>
<dbReference type="InterPro" id="IPR006626">
    <property type="entry name" value="PbH1"/>
</dbReference>
<dbReference type="AlphaFoldDB" id="A0A2T0UZP3"/>
<dbReference type="SUPFAM" id="SSF51126">
    <property type="entry name" value="Pectin lyase-like"/>
    <property type="match status" value="1"/>
</dbReference>
<feature type="domain" description="Right handed beta helix" evidence="3">
    <location>
        <begin position="253"/>
        <end position="422"/>
    </location>
</feature>
<accession>A0A2T0UZP3</accession>
<protein>
    <submittedName>
        <fullName evidence="4">Parallel beta helix pectate lyase-like protein</fullName>
    </submittedName>
</protein>
<dbReference type="GO" id="GO:0016829">
    <property type="term" value="F:lyase activity"/>
    <property type="evidence" value="ECO:0007669"/>
    <property type="project" value="UniProtKB-KW"/>
</dbReference>
<dbReference type="EMBL" id="PVTI01000002">
    <property type="protein sequence ID" value="PRY63366.1"/>
    <property type="molecule type" value="Genomic_DNA"/>
</dbReference>
<dbReference type="InterPro" id="IPR039448">
    <property type="entry name" value="Beta_helix"/>
</dbReference>
<comment type="caution">
    <text evidence="4">The sequence shown here is derived from an EMBL/GenBank/DDBJ whole genome shotgun (WGS) entry which is preliminary data.</text>
</comment>
<dbReference type="Gene3D" id="2.160.20.10">
    <property type="entry name" value="Single-stranded right-handed beta-helix, Pectin lyase-like"/>
    <property type="match status" value="1"/>
</dbReference>
<sequence length="543" mass="58072">MPVLSRAPHRLRRPHRRRLAPLVTVTVAALAAAAPVAVVASPSAAAPGRTLHVDCSAAPTGKDNGTAKRPFTSLEQVNALTLRPRTTVAFRRGTTCAGTLAPSGTGARDAPVTFTAYGTGSRPVIDGQGAPDAIRIRNMEWVTLEKLEVTNAANPGTKRRGVTVDLENYGKAEGLVVRDLYIHDVWGDDAKDTNGSGGLYFRVLGTERASWFENVIVQGNRIEDVDRTGINLVASVWRGREDINRPDLPPWTPSRNVRITGNTVTNTGGDGIVMTQVDGGLMDYNKVHKFQMRSSGWNAGIWPWNSDNVTIRYNESSGGNSTVDGMGFDIDEGTNNTVVEYNYSHDNDGGFMLICTAEGTITGAVVRYNISQNDSYRGLEMCSGSIGDAKVYNNTIYIGDGVSQTVINENTTRPHNIAFENNIVVKEGAGSATMNLRPNTRISLSDNTFWNVTGVPANPGGMTADPRFIARGTGPQGYRLHETSPVLDTGKAIADDVTRDWFGNPVPLSGPVNAGAYEGDGVSGPVPSPVELTPFTPADAGSR</sequence>
<evidence type="ECO:0000313" key="5">
    <source>
        <dbReference type="Proteomes" id="UP000237822"/>
    </source>
</evidence>
<proteinExistence type="predicted"/>
<feature type="region of interest" description="Disordered" evidence="1">
    <location>
        <begin position="513"/>
        <end position="543"/>
    </location>
</feature>
<dbReference type="Pfam" id="PF13229">
    <property type="entry name" value="Beta_helix"/>
    <property type="match status" value="1"/>
</dbReference>
<dbReference type="InterPro" id="IPR011050">
    <property type="entry name" value="Pectin_lyase_fold/virulence"/>
</dbReference>
<dbReference type="Proteomes" id="UP000237822">
    <property type="component" value="Unassembled WGS sequence"/>
</dbReference>
<gene>
    <name evidence="4" type="ORF">BCF74_102199</name>
</gene>
<dbReference type="InterPro" id="IPR012334">
    <property type="entry name" value="Pectin_lyas_fold"/>
</dbReference>
<evidence type="ECO:0000313" key="4">
    <source>
        <dbReference type="EMBL" id="PRY63366.1"/>
    </source>
</evidence>
<dbReference type="RefSeq" id="WP_106296329.1">
    <property type="nucleotide sequence ID" value="NZ_PVTI01000002.1"/>
</dbReference>
<keyword evidence="5" id="KW-1185">Reference proteome</keyword>
<name>A0A2T0UZP3_9MICO</name>
<feature type="signal peptide" evidence="2">
    <location>
        <begin position="1"/>
        <end position="45"/>
    </location>
</feature>
<keyword evidence="2" id="KW-0732">Signal</keyword>
<organism evidence="4 5">
    <name type="scientific">Knoellia remsis</name>
    <dbReference type="NCBI Taxonomy" id="407159"/>
    <lineage>
        <taxon>Bacteria</taxon>
        <taxon>Bacillati</taxon>
        <taxon>Actinomycetota</taxon>
        <taxon>Actinomycetes</taxon>
        <taxon>Micrococcales</taxon>
        <taxon>Intrasporangiaceae</taxon>
        <taxon>Knoellia</taxon>
    </lineage>
</organism>
<reference evidence="4 5" key="1">
    <citation type="submission" date="2018-03" db="EMBL/GenBank/DDBJ databases">
        <title>Genomic Encyclopedia of Archaeal and Bacterial Type Strains, Phase II (KMG-II): from individual species to whole genera.</title>
        <authorList>
            <person name="Goeker M."/>
        </authorList>
    </citation>
    <scope>NUCLEOTIDE SEQUENCE [LARGE SCALE GENOMIC DNA]</scope>
    <source>
        <strain evidence="4 5">ATCC BAA-1496</strain>
    </source>
</reference>